<name>A0A8T2LFI8_ASTMX</name>
<evidence type="ECO:0000256" key="6">
    <source>
        <dbReference type="ARBA" id="ARBA00023136"/>
    </source>
</evidence>
<dbReference type="AlphaFoldDB" id="A0A8T2LFI8"/>
<evidence type="ECO:0000313" key="14">
    <source>
        <dbReference type="Proteomes" id="UP000752171"/>
    </source>
</evidence>
<keyword evidence="6 10" id="KW-0472">Membrane</keyword>
<evidence type="ECO:0000256" key="1">
    <source>
        <dbReference type="ARBA" id="ARBA00004251"/>
    </source>
</evidence>
<dbReference type="PROSITE" id="PS51534">
    <property type="entry name" value="SEFIR"/>
    <property type="match status" value="1"/>
</dbReference>
<feature type="compositionally biased region" description="Polar residues" evidence="9">
    <location>
        <begin position="541"/>
        <end position="550"/>
    </location>
</feature>
<feature type="domain" description="SEFIR" evidence="12">
    <location>
        <begin position="327"/>
        <end position="488"/>
    </location>
</feature>
<evidence type="ECO:0000259" key="12">
    <source>
        <dbReference type="PROSITE" id="PS51534"/>
    </source>
</evidence>
<evidence type="ECO:0000256" key="7">
    <source>
        <dbReference type="ARBA" id="ARBA00023170"/>
    </source>
</evidence>
<dbReference type="GO" id="GO:0030368">
    <property type="term" value="F:interleukin-17 receptor activity"/>
    <property type="evidence" value="ECO:0007669"/>
    <property type="project" value="InterPro"/>
</dbReference>
<reference evidence="13 14" key="1">
    <citation type="submission" date="2021-07" db="EMBL/GenBank/DDBJ databases">
        <authorList>
            <person name="Imarazene B."/>
            <person name="Zahm M."/>
            <person name="Klopp C."/>
            <person name="Cabau C."/>
            <person name="Beille S."/>
            <person name="Jouanno E."/>
            <person name="Castinel A."/>
            <person name="Lluch J."/>
            <person name="Gil L."/>
            <person name="Kuchtly C."/>
            <person name="Lopez Roques C."/>
            <person name="Donnadieu C."/>
            <person name="Parrinello H."/>
            <person name="Journot L."/>
            <person name="Du K."/>
            <person name="Schartl M."/>
            <person name="Retaux S."/>
            <person name="Guiguen Y."/>
        </authorList>
    </citation>
    <scope>NUCLEOTIDE SEQUENCE [LARGE SCALE GENOMIC DNA]</scope>
    <source>
        <strain evidence="13">Pach_M1</strain>
        <tissue evidence="13">Testis</tissue>
    </source>
</reference>
<dbReference type="InterPro" id="IPR038683">
    <property type="entry name" value="IL17RA/B_FnIII-like_1_sf"/>
</dbReference>
<dbReference type="GO" id="GO:0005886">
    <property type="term" value="C:plasma membrane"/>
    <property type="evidence" value="ECO:0007669"/>
    <property type="project" value="UniProtKB-SubCell"/>
</dbReference>
<dbReference type="Pfam" id="PF08357">
    <property type="entry name" value="SEFIR"/>
    <property type="match status" value="1"/>
</dbReference>
<evidence type="ECO:0000256" key="8">
    <source>
        <dbReference type="ARBA" id="ARBA00023180"/>
    </source>
</evidence>
<dbReference type="Gene3D" id="2.60.40.2160">
    <property type="entry name" value="Interleukin-17 receptor A/B, fibronectin-III-like domain 1"/>
    <property type="match status" value="1"/>
</dbReference>
<evidence type="ECO:0000313" key="13">
    <source>
        <dbReference type="EMBL" id="KAG9270209.1"/>
    </source>
</evidence>
<keyword evidence="3 10" id="KW-0812">Transmembrane</keyword>
<dbReference type="PANTHER" id="PTHR15583:SF11">
    <property type="entry name" value="INTERLEUKIN-17 RECEPTOR B"/>
    <property type="match status" value="1"/>
</dbReference>
<keyword evidence="5 10" id="KW-1133">Transmembrane helix</keyword>
<evidence type="ECO:0000256" key="4">
    <source>
        <dbReference type="ARBA" id="ARBA00022729"/>
    </source>
</evidence>
<protein>
    <submittedName>
        <fullName evidence="13">Interleukin-17 receptor B</fullName>
    </submittedName>
</protein>
<feature type="region of interest" description="Disordered" evidence="9">
    <location>
        <begin position="531"/>
        <end position="550"/>
    </location>
</feature>
<dbReference type="EMBL" id="JAICCE010000012">
    <property type="protein sequence ID" value="KAG9270209.1"/>
    <property type="molecule type" value="Genomic_DNA"/>
</dbReference>
<evidence type="ECO:0000256" key="3">
    <source>
        <dbReference type="ARBA" id="ARBA00022692"/>
    </source>
</evidence>
<dbReference type="PANTHER" id="PTHR15583">
    <property type="entry name" value="INTERLEUKIN-17 RECEPTOR"/>
    <property type="match status" value="1"/>
</dbReference>
<keyword evidence="2" id="KW-1003">Cell membrane</keyword>
<comment type="subcellular location">
    <subcellularLocation>
        <location evidence="1">Cell membrane</location>
        <topology evidence="1">Single-pass type I membrane protein</topology>
    </subcellularLocation>
</comment>
<evidence type="ECO:0000256" key="2">
    <source>
        <dbReference type="ARBA" id="ARBA00022475"/>
    </source>
</evidence>
<organism evidence="13 14">
    <name type="scientific">Astyanax mexicanus</name>
    <name type="common">Blind cave fish</name>
    <name type="synonym">Astyanax fasciatus mexicanus</name>
    <dbReference type="NCBI Taxonomy" id="7994"/>
    <lineage>
        <taxon>Eukaryota</taxon>
        <taxon>Metazoa</taxon>
        <taxon>Chordata</taxon>
        <taxon>Craniata</taxon>
        <taxon>Vertebrata</taxon>
        <taxon>Euteleostomi</taxon>
        <taxon>Actinopterygii</taxon>
        <taxon>Neopterygii</taxon>
        <taxon>Teleostei</taxon>
        <taxon>Ostariophysi</taxon>
        <taxon>Characiformes</taxon>
        <taxon>Characoidei</taxon>
        <taxon>Acestrorhamphidae</taxon>
        <taxon>Acestrorhamphinae</taxon>
        <taxon>Astyanax</taxon>
    </lineage>
</organism>
<evidence type="ECO:0000256" key="10">
    <source>
        <dbReference type="SAM" id="Phobius"/>
    </source>
</evidence>
<comment type="caution">
    <text evidence="13">The sequence shown here is derived from an EMBL/GenBank/DDBJ whole genome shotgun (WGS) entry which is preliminary data.</text>
</comment>
<dbReference type="Proteomes" id="UP000752171">
    <property type="component" value="Unassembled WGS sequence"/>
</dbReference>
<evidence type="ECO:0000256" key="9">
    <source>
        <dbReference type="SAM" id="MobiDB-lite"/>
    </source>
</evidence>
<evidence type="ECO:0000256" key="5">
    <source>
        <dbReference type="ARBA" id="ARBA00022989"/>
    </source>
</evidence>
<keyword evidence="7 13" id="KW-0675">Receptor</keyword>
<evidence type="ECO:0000256" key="11">
    <source>
        <dbReference type="SAM" id="SignalP"/>
    </source>
</evidence>
<dbReference type="InterPro" id="IPR013568">
    <property type="entry name" value="SEFIR_dom"/>
</dbReference>
<dbReference type="Gene3D" id="3.40.50.11530">
    <property type="match status" value="1"/>
</dbReference>
<dbReference type="InterPro" id="IPR039465">
    <property type="entry name" value="IL-17_rcpt-like"/>
</dbReference>
<feature type="transmembrane region" description="Helical" evidence="10">
    <location>
        <begin position="287"/>
        <end position="311"/>
    </location>
</feature>
<accession>A0A8T2LFI8</accession>
<keyword evidence="8" id="KW-0325">Glycoprotein</keyword>
<sequence>MELLQSTRTLLLLSLILHQTSAHNIVATCAKTNDLMPKESWIEVQSNPSPLHDLDLQLIGQSRPLDPLSLKINWSINIDGSIHSITGTWIEVSIRSHTSSSTVKYRCDYQPAFTSNQCNYTGLEELRFSFTSTYVHIEPEGVYKAVVNNLPAGPSNTQSKSKEVAAPGCENKQMSTHSICSEEKPLKIIAVHKGDAIEVTFESQAGSLEYEILLIREDEKLNHTIEKTSGKIRTIIKKFPYPGPCENLTVLIKPHLKKCGRVCSWEERDVKCYEKPELPPIEDENPFALICTGCAVALILMLICLCALFGLRKLLSKRGLNPVFTGPVRVLMVYPAVDSVFQHAVMTLADFLQSHKDLNVVIDMWQRGSLAEQGPLRWLHSQADQADKVLIILQSPQHQQIHTSIHIHTDHQKPHMVPGMPDYTVPASAQELYFLALNLVASSAHEPKHHHKFWVVHMNQGGERSTVPVQLRGCKTLRLPRDLNTLHQKLSSRQGQKCRSCRIWSIRCILNSKKVRHALLQLDRSQINHSESENAHLTGGVQVSSKGLIP</sequence>
<proteinExistence type="predicted"/>
<gene>
    <name evidence="13" type="primary">IL17RB</name>
    <name evidence="13" type="ORF">AMEX_G15131</name>
</gene>
<feature type="chain" id="PRO_5035923852" evidence="11">
    <location>
        <begin position="23"/>
        <end position="550"/>
    </location>
</feature>
<dbReference type="InterPro" id="IPR032356">
    <property type="entry name" value="IL17R_A/B_N"/>
</dbReference>
<keyword evidence="4 11" id="KW-0732">Signal</keyword>
<feature type="signal peptide" evidence="11">
    <location>
        <begin position="1"/>
        <end position="22"/>
    </location>
</feature>
<dbReference type="Pfam" id="PF16556">
    <property type="entry name" value="IL17R_fnIII_D1"/>
    <property type="match status" value="1"/>
</dbReference>